<dbReference type="EMBL" id="JBBPBM010000039">
    <property type="protein sequence ID" value="KAK8526118.1"/>
    <property type="molecule type" value="Genomic_DNA"/>
</dbReference>
<gene>
    <name evidence="1" type="ORF">V6N12_020599</name>
</gene>
<keyword evidence="2" id="KW-1185">Reference proteome</keyword>
<protein>
    <recommendedName>
        <fullName evidence="3">RNase H type-1 domain-containing protein</fullName>
    </recommendedName>
</protein>
<comment type="caution">
    <text evidence="1">The sequence shown here is derived from an EMBL/GenBank/DDBJ whole genome shotgun (WGS) entry which is preliminary data.</text>
</comment>
<proteinExistence type="predicted"/>
<evidence type="ECO:0000313" key="2">
    <source>
        <dbReference type="Proteomes" id="UP001472677"/>
    </source>
</evidence>
<evidence type="ECO:0008006" key="3">
    <source>
        <dbReference type="Google" id="ProtNLM"/>
    </source>
</evidence>
<evidence type="ECO:0000313" key="1">
    <source>
        <dbReference type="EMBL" id="KAK8526118.1"/>
    </source>
</evidence>
<accession>A0ABR2CYL2</accession>
<name>A0ABR2CYL2_9ROSI</name>
<reference evidence="1 2" key="1">
    <citation type="journal article" date="2024" name="G3 (Bethesda)">
        <title>Genome assembly of Hibiscus sabdariffa L. provides insights into metabolisms of medicinal natural products.</title>
        <authorList>
            <person name="Kim T."/>
        </authorList>
    </citation>
    <scope>NUCLEOTIDE SEQUENCE [LARGE SCALE GENOMIC DNA]</scope>
    <source>
        <strain evidence="1">TK-2024</strain>
        <tissue evidence="1">Old leaves</tissue>
    </source>
</reference>
<sequence length="102" mass="12002">MDSLDAFRSDAPMQRGSSLLMSLYQLRHRDWIVKIQRVSQDDNLIADSLAKVPTMSFWVVIHAQPPQWWWCCYESFDCGKRDANKRTVSIQEIRETREILQG</sequence>
<organism evidence="1 2">
    <name type="scientific">Hibiscus sabdariffa</name>
    <name type="common">roselle</name>
    <dbReference type="NCBI Taxonomy" id="183260"/>
    <lineage>
        <taxon>Eukaryota</taxon>
        <taxon>Viridiplantae</taxon>
        <taxon>Streptophyta</taxon>
        <taxon>Embryophyta</taxon>
        <taxon>Tracheophyta</taxon>
        <taxon>Spermatophyta</taxon>
        <taxon>Magnoliopsida</taxon>
        <taxon>eudicotyledons</taxon>
        <taxon>Gunneridae</taxon>
        <taxon>Pentapetalae</taxon>
        <taxon>rosids</taxon>
        <taxon>malvids</taxon>
        <taxon>Malvales</taxon>
        <taxon>Malvaceae</taxon>
        <taxon>Malvoideae</taxon>
        <taxon>Hibiscus</taxon>
    </lineage>
</organism>
<dbReference type="Proteomes" id="UP001472677">
    <property type="component" value="Unassembled WGS sequence"/>
</dbReference>